<dbReference type="NCBIfam" id="TIGR00082">
    <property type="entry name" value="rbfA"/>
    <property type="match status" value="1"/>
</dbReference>
<dbReference type="PANTHER" id="PTHR33515:SF1">
    <property type="entry name" value="RIBOSOME-BINDING FACTOR A, CHLOROPLASTIC-RELATED"/>
    <property type="match status" value="1"/>
</dbReference>
<dbReference type="OrthoDB" id="307788at2"/>
<organism evidence="3 4">
    <name type="scientific">Lacrimispora saccharolytica (strain ATCC 35040 / DSM 2544 / NRCC 2533 / WM1)</name>
    <name type="common">Clostridium saccharolyticum</name>
    <dbReference type="NCBI Taxonomy" id="610130"/>
    <lineage>
        <taxon>Bacteria</taxon>
        <taxon>Bacillati</taxon>
        <taxon>Bacillota</taxon>
        <taxon>Clostridia</taxon>
        <taxon>Lachnospirales</taxon>
        <taxon>Lachnospiraceae</taxon>
        <taxon>Lacrimispora</taxon>
    </lineage>
</organism>
<dbReference type="eggNOG" id="COG0858">
    <property type="taxonomic scope" value="Bacteria"/>
</dbReference>
<dbReference type="PaxDb" id="610130-Closa_2981"/>
<protein>
    <recommendedName>
        <fullName evidence="2">Ribosome-binding factor A</fullName>
    </recommendedName>
</protein>
<reference evidence="3" key="1">
    <citation type="submission" date="2010-07" db="EMBL/GenBank/DDBJ databases">
        <title>Complete sequence of Clostridium saccharolyticum WM1.</title>
        <authorList>
            <consortium name="US DOE Joint Genome Institute"/>
            <person name="Lucas S."/>
            <person name="Copeland A."/>
            <person name="Lapidus A."/>
            <person name="Cheng J.-F."/>
            <person name="Bruce D."/>
            <person name="Goodwin L."/>
            <person name="Pitluck S."/>
            <person name="Chertkov O."/>
            <person name="Detter J.C."/>
            <person name="Han C."/>
            <person name="Tapia R."/>
            <person name="Land M."/>
            <person name="Hauser L."/>
            <person name="Chang Y.-J."/>
            <person name="Jeffries C."/>
            <person name="Kyrpides N."/>
            <person name="Ivanova N."/>
            <person name="Mikhailova N."/>
            <person name="Mouttaki H."/>
            <person name="Lin L."/>
            <person name="Zhou J."/>
            <person name="Hemme C.L."/>
            <person name="Woyke T."/>
        </authorList>
    </citation>
    <scope>NUCLEOTIDE SEQUENCE [LARGE SCALE GENOMIC DNA]</scope>
    <source>
        <strain evidence="3">WM1</strain>
    </source>
</reference>
<dbReference type="GO" id="GO:0030490">
    <property type="term" value="P:maturation of SSU-rRNA"/>
    <property type="evidence" value="ECO:0007669"/>
    <property type="project" value="UniProtKB-UniRule"/>
</dbReference>
<dbReference type="HAMAP" id="MF_00003">
    <property type="entry name" value="RbfA"/>
    <property type="match status" value="1"/>
</dbReference>
<keyword evidence="4" id="KW-1185">Reference proteome</keyword>
<dbReference type="AlphaFoldDB" id="D9R783"/>
<comment type="subcellular location">
    <subcellularLocation>
        <location evidence="2">Cytoplasm</location>
    </subcellularLocation>
</comment>
<evidence type="ECO:0000313" key="4">
    <source>
        <dbReference type="Proteomes" id="UP000001662"/>
    </source>
</evidence>
<dbReference type="InterPro" id="IPR020053">
    <property type="entry name" value="Ribosome-bd_factorA_CS"/>
</dbReference>
<sequence>MRKNSIKNTRINMEVQRELSDIIRLEIKDPRIHPMTTVVSAQVTPDLKYCKAFISILGDEEAGKATIEGLKSAEGYIRRELARRVNLRNTPEIKFILDQSIEYGVNMSRLIDEVTKDIRE</sequence>
<keyword evidence="2" id="KW-0963">Cytoplasm</keyword>
<dbReference type="GO" id="GO:0043024">
    <property type="term" value="F:ribosomal small subunit binding"/>
    <property type="evidence" value="ECO:0007669"/>
    <property type="project" value="TreeGrafter"/>
</dbReference>
<comment type="similarity">
    <text evidence="2">Belongs to the RbfA family.</text>
</comment>
<dbReference type="InterPro" id="IPR015946">
    <property type="entry name" value="KH_dom-like_a/b"/>
</dbReference>
<dbReference type="PANTHER" id="PTHR33515">
    <property type="entry name" value="RIBOSOME-BINDING FACTOR A, CHLOROPLASTIC-RELATED"/>
    <property type="match status" value="1"/>
</dbReference>
<evidence type="ECO:0000313" key="3">
    <source>
        <dbReference type="EMBL" id="ADL05515.1"/>
    </source>
</evidence>
<dbReference type="KEGG" id="csh:Closa_2981"/>
<evidence type="ECO:0000256" key="2">
    <source>
        <dbReference type="HAMAP-Rule" id="MF_00003"/>
    </source>
</evidence>
<dbReference type="PROSITE" id="PS01319">
    <property type="entry name" value="RBFA"/>
    <property type="match status" value="1"/>
</dbReference>
<dbReference type="InterPro" id="IPR023799">
    <property type="entry name" value="RbfA_dom_sf"/>
</dbReference>
<name>D9R783_LACSW</name>
<dbReference type="RefSeq" id="WP_013273599.1">
    <property type="nucleotide sequence ID" value="NC_014376.1"/>
</dbReference>
<comment type="function">
    <text evidence="2">One of several proteins that assist in the late maturation steps of the functional core of the 30S ribosomal subunit. Associates with free 30S ribosomal subunits (but not with 30S subunits that are part of 70S ribosomes or polysomes). Required for efficient processing of 16S rRNA. May interact with the 5'-terminal helix region of 16S rRNA.</text>
</comment>
<proteinExistence type="inferred from homology"/>
<dbReference type="Proteomes" id="UP000001662">
    <property type="component" value="Chromosome"/>
</dbReference>
<dbReference type="STRING" id="610130.Closa_2981"/>
<dbReference type="SUPFAM" id="SSF89919">
    <property type="entry name" value="Ribosome-binding factor A, RbfA"/>
    <property type="match status" value="1"/>
</dbReference>
<gene>
    <name evidence="2" type="primary">rbfA</name>
    <name evidence="3" type="ordered locus">Closa_2981</name>
</gene>
<dbReference type="Pfam" id="PF02033">
    <property type="entry name" value="RBFA"/>
    <property type="match status" value="1"/>
</dbReference>
<dbReference type="Gene3D" id="3.30.300.20">
    <property type="match status" value="1"/>
</dbReference>
<evidence type="ECO:0000256" key="1">
    <source>
        <dbReference type="ARBA" id="ARBA00022517"/>
    </source>
</evidence>
<keyword evidence="1 2" id="KW-0690">Ribosome biogenesis</keyword>
<dbReference type="HOGENOM" id="CLU_089475_6_3_9"/>
<dbReference type="InterPro" id="IPR000238">
    <property type="entry name" value="RbfA"/>
</dbReference>
<dbReference type="GO" id="GO:0005829">
    <property type="term" value="C:cytosol"/>
    <property type="evidence" value="ECO:0007669"/>
    <property type="project" value="TreeGrafter"/>
</dbReference>
<accession>D9R783</accession>
<comment type="subunit">
    <text evidence="2">Monomer. Binds 30S ribosomal subunits, but not 50S ribosomal subunits or 70S ribosomes.</text>
</comment>
<dbReference type="EMBL" id="CP002109">
    <property type="protein sequence ID" value="ADL05515.1"/>
    <property type="molecule type" value="Genomic_DNA"/>
</dbReference>